<reference evidence="2 3" key="1">
    <citation type="submission" date="2019-01" db="EMBL/GenBank/DDBJ databases">
        <title>Genome sequencing of the rare red list fungi Fomitopsis rosea.</title>
        <authorList>
            <person name="Buettner E."/>
            <person name="Kellner H."/>
        </authorList>
    </citation>
    <scope>NUCLEOTIDE SEQUENCE [LARGE SCALE GENOMIC DNA]</scope>
    <source>
        <strain evidence="2 3">DSM 105464</strain>
    </source>
</reference>
<proteinExistence type="predicted"/>
<evidence type="ECO:0000313" key="2">
    <source>
        <dbReference type="EMBL" id="TFY57020.1"/>
    </source>
</evidence>
<feature type="compositionally biased region" description="Polar residues" evidence="1">
    <location>
        <begin position="28"/>
        <end position="39"/>
    </location>
</feature>
<comment type="caution">
    <text evidence="2">The sequence shown here is derived from an EMBL/GenBank/DDBJ whole genome shotgun (WGS) entry which is preliminary data.</text>
</comment>
<sequence length="275" mass="29803">MDVRKVFPSSLYRKSKRDQSANAGVASSPPQNAVTSPVQKPTMPITIPRRKAVRPPPCSPIRQQPSPDIVFNFDFSFSPCSFQGHGQIIARKDDWAPQTQFLQQRGRTSILLAQQCHQQQKALCGLTRRSSSTRRGAEALYCSQPLRHGLLAQALRTNERAYSQGPGGYMEDEASEDLTNCDRDIVESEELASAYASPVSSGCSSVVFAAPPRDARAQASAAATRTRKKASLTPPARPSHVARAALSSDYLSHALCTFLAVVPPPSASPFPPQSL</sequence>
<feature type="region of interest" description="Disordered" evidence="1">
    <location>
        <begin position="1"/>
        <end position="60"/>
    </location>
</feature>
<gene>
    <name evidence="2" type="ORF">EVJ58_g7284</name>
</gene>
<evidence type="ECO:0000313" key="3">
    <source>
        <dbReference type="Proteomes" id="UP000298390"/>
    </source>
</evidence>
<organism evidence="2 3">
    <name type="scientific">Rhodofomes roseus</name>
    <dbReference type="NCBI Taxonomy" id="34475"/>
    <lineage>
        <taxon>Eukaryota</taxon>
        <taxon>Fungi</taxon>
        <taxon>Dikarya</taxon>
        <taxon>Basidiomycota</taxon>
        <taxon>Agaricomycotina</taxon>
        <taxon>Agaricomycetes</taxon>
        <taxon>Polyporales</taxon>
        <taxon>Rhodofomes</taxon>
    </lineage>
</organism>
<name>A0A4Y9Y4A2_9APHY</name>
<dbReference type="EMBL" id="SEKV01000459">
    <property type="protein sequence ID" value="TFY57020.1"/>
    <property type="molecule type" value="Genomic_DNA"/>
</dbReference>
<dbReference type="Proteomes" id="UP000298390">
    <property type="component" value="Unassembled WGS sequence"/>
</dbReference>
<dbReference type="AlphaFoldDB" id="A0A4Y9Y4A2"/>
<evidence type="ECO:0000256" key="1">
    <source>
        <dbReference type="SAM" id="MobiDB-lite"/>
    </source>
</evidence>
<protein>
    <submittedName>
        <fullName evidence="2">Uncharacterized protein</fullName>
    </submittedName>
</protein>
<accession>A0A4Y9Y4A2</accession>